<gene>
    <name evidence="1" type="ORF">M6B38_118800</name>
</gene>
<evidence type="ECO:0000313" key="1">
    <source>
        <dbReference type="EMBL" id="KAJ6840815.1"/>
    </source>
</evidence>
<keyword evidence="2" id="KW-1185">Reference proteome</keyword>
<reference evidence="1" key="1">
    <citation type="journal article" date="2023" name="GigaByte">
        <title>Genome assembly of the bearded iris, Iris pallida Lam.</title>
        <authorList>
            <person name="Bruccoleri R.E."/>
            <person name="Oakeley E.J."/>
            <person name="Faust A.M.E."/>
            <person name="Altorfer M."/>
            <person name="Dessus-Babus S."/>
            <person name="Burckhardt D."/>
            <person name="Oertli M."/>
            <person name="Naumann U."/>
            <person name="Petersen F."/>
            <person name="Wong J."/>
        </authorList>
    </citation>
    <scope>NUCLEOTIDE SEQUENCE</scope>
    <source>
        <strain evidence="1">GSM-AAB239-AS_SAM_17_03QT</strain>
    </source>
</reference>
<proteinExistence type="predicted"/>
<accession>A0AAX6HKD1</accession>
<sequence>MATAMGPLSGGLATSTSSRQILFSVIHAISRQTSRRCSVDLVD</sequence>
<organism evidence="1 2">
    <name type="scientific">Iris pallida</name>
    <name type="common">Sweet iris</name>
    <dbReference type="NCBI Taxonomy" id="29817"/>
    <lineage>
        <taxon>Eukaryota</taxon>
        <taxon>Viridiplantae</taxon>
        <taxon>Streptophyta</taxon>
        <taxon>Embryophyta</taxon>
        <taxon>Tracheophyta</taxon>
        <taxon>Spermatophyta</taxon>
        <taxon>Magnoliopsida</taxon>
        <taxon>Liliopsida</taxon>
        <taxon>Asparagales</taxon>
        <taxon>Iridaceae</taxon>
        <taxon>Iridoideae</taxon>
        <taxon>Irideae</taxon>
        <taxon>Iris</taxon>
    </lineage>
</organism>
<reference evidence="1" key="2">
    <citation type="submission" date="2023-04" db="EMBL/GenBank/DDBJ databases">
        <authorList>
            <person name="Bruccoleri R.E."/>
            <person name="Oakeley E.J."/>
            <person name="Faust A.-M."/>
            <person name="Dessus-Babus S."/>
            <person name="Altorfer M."/>
            <person name="Burckhardt D."/>
            <person name="Oertli M."/>
            <person name="Naumann U."/>
            <person name="Petersen F."/>
            <person name="Wong J."/>
        </authorList>
    </citation>
    <scope>NUCLEOTIDE SEQUENCE</scope>
    <source>
        <strain evidence="1">GSM-AAB239-AS_SAM_17_03QT</strain>
        <tissue evidence="1">Leaf</tissue>
    </source>
</reference>
<protein>
    <submittedName>
        <fullName evidence="1">Uncharacterized protein</fullName>
    </submittedName>
</protein>
<dbReference type="Proteomes" id="UP001140949">
    <property type="component" value="Unassembled WGS sequence"/>
</dbReference>
<evidence type="ECO:0000313" key="2">
    <source>
        <dbReference type="Proteomes" id="UP001140949"/>
    </source>
</evidence>
<comment type="caution">
    <text evidence="1">The sequence shown here is derived from an EMBL/GenBank/DDBJ whole genome shotgun (WGS) entry which is preliminary data.</text>
</comment>
<dbReference type="AlphaFoldDB" id="A0AAX6HKD1"/>
<dbReference type="EMBL" id="JANAVB010009198">
    <property type="protein sequence ID" value="KAJ6840815.1"/>
    <property type="molecule type" value="Genomic_DNA"/>
</dbReference>
<name>A0AAX6HKD1_IRIPA</name>